<gene>
    <name evidence="1" type="ORF">QH73_0020065</name>
</gene>
<evidence type="ECO:0000313" key="2">
    <source>
        <dbReference type="Proteomes" id="UP000031532"/>
    </source>
</evidence>
<evidence type="ECO:0000313" key="1">
    <source>
        <dbReference type="EMBL" id="NHC36902.1"/>
    </source>
</evidence>
<organism evidence="1 2">
    <name type="scientific">Scytonema millei VB511283</name>
    <dbReference type="NCBI Taxonomy" id="1245923"/>
    <lineage>
        <taxon>Bacteria</taxon>
        <taxon>Bacillati</taxon>
        <taxon>Cyanobacteriota</taxon>
        <taxon>Cyanophyceae</taxon>
        <taxon>Nostocales</taxon>
        <taxon>Scytonemataceae</taxon>
        <taxon>Scytonema</taxon>
    </lineage>
</organism>
<dbReference type="OrthoDB" id="573986at2"/>
<sequence>MSDVVFPFYIRIYERRGTMWSAKSGTPFYNGTDKPMPRENIERYFKLTPLQVVIELFRINGGRAGFYIANLRDRKYYYCGAEWDDVKTTLHKIGIGRPDPFDTAKG</sequence>
<reference evidence="1 2" key="1">
    <citation type="journal article" date="2015" name="Genome Announc.">
        <title>Draft Genome Sequence of the Terrestrial Cyanobacterium Scytonema millei VB511283, Isolated from Eastern India.</title>
        <authorList>
            <person name="Sen D."/>
            <person name="Chandrababunaidu M.M."/>
            <person name="Singh D."/>
            <person name="Sanghi N."/>
            <person name="Ghorai A."/>
            <person name="Mishra G.P."/>
            <person name="Madduluri M."/>
            <person name="Adhikary S.P."/>
            <person name="Tripathy S."/>
        </authorList>
    </citation>
    <scope>NUCLEOTIDE SEQUENCE [LARGE SCALE GENOMIC DNA]</scope>
    <source>
        <strain evidence="1 2">VB511283</strain>
    </source>
</reference>
<comment type="caution">
    <text evidence="1">The sequence shown here is derived from an EMBL/GenBank/DDBJ whole genome shotgun (WGS) entry which is preliminary data.</text>
</comment>
<keyword evidence="2" id="KW-1185">Reference proteome</keyword>
<dbReference type="Proteomes" id="UP000031532">
    <property type="component" value="Unassembled WGS sequence"/>
</dbReference>
<dbReference type="EMBL" id="JTJC03000006">
    <property type="protein sequence ID" value="NHC36902.1"/>
    <property type="molecule type" value="Genomic_DNA"/>
</dbReference>
<dbReference type="AlphaFoldDB" id="A0A9X5I6U8"/>
<accession>A0A9X5I6U8</accession>
<proteinExistence type="predicted"/>
<protein>
    <submittedName>
        <fullName evidence="1">Uncharacterized protein</fullName>
    </submittedName>
</protein>
<name>A0A9X5I6U8_9CYAN</name>
<dbReference type="RefSeq" id="WP_039714072.1">
    <property type="nucleotide sequence ID" value="NZ_JTJC03000006.1"/>
</dbReference>